<keyword evidence="5 7" id="KW-1133">Transmembrane helix</keyword>
<dbReference type="InterPro" id="IPR006685">
    <property type="entry name" value="MscS_channel_2nd"/>
</dbReference>
<keyword evidence="7" id="KW-0813">Transport</keyword>
<comment type="caution">
    <text evidence="7">Lacks conserved residue(s) required for the propagation of feature annotation.</text>
</comment>
<dbReference type="Gene3D" id="3.30.70.100">
    <property type="match status" value="1"/>
</dbReference>
<evidence type="ECO:0000256" key="7">
    <source>
        <dbReference type="RuleBase" id="RU369025"/>
    </source>
</evidence>
<evidence type="ECO:0000313" key="12">
    <source>
        <dbReference type="EMBL" id="GLQ08944.1"/>
    </source>
</evidence>
<organism evidence="12 13">
    <name type="scientific">Devosia yakushimensis</name>
    <dbReference type="NCBI Taxonomy" id="470028"/>
    <lineage>
        <taxon>Bacteria</taxon>
        <taxon>Pseudomonadati</taxon>
        <taxon>Pseudomonadota</taxon>
        <taxon>Alphaproteobacteria</taxon>
        <taxon>Hyphomicrobiales</taxon>
        <taxon>Devosiaceae</taxon>
        <taxon>Devosia</taxon>
    </lineage>
</organism>
<dbReference type="PANTHER" id="PTHR30221">
    <property type="entry name" value="SMALL-CONDUCTANCE MECHANOSENSITIVE CHANNEL"/>
    <property type="match status" value="1"/>
</dbReference>
<comment type="subunit">
    <text evidence="7">Homoheptamer.</text>
</comment>
<evidence type="ECO:0000259" key="11">
    <source>
        <dbReference type="Pfam" id="PF21088"/>
    </source>
</evidence>
<comment type="subcellular location">
    <subcellularLocation>
        <location evidence="7">Cell inner membrane</location>
        <topology evidence="7">Multi-pass membrane protein</topology>
    </subcellularLocation>
    <subcellularLocation>
        <location evidence="1">Cell membrane</location>
        <topology evidence="1">Multi-pass membrane protein</topology>
    </subcellularLocation>
</comment>
<comment type="caution">
    <text evidence="12">The sequence shown here is derived from an EMBL/GenBank/DDBJ whole genome shotgun (WGS) entry which is preliminary data.</text>
</comment>
<evidence type="ECO:0000256" key="2">
    <source>
        <dbReference type="ARBA" id="ARBA00008017"/>
    </source>
</evidence>
<dbReference type="EMBL" id="BSNG01000001">
    <property type="protein sequence ID" value="GLQ08944.1"/>
    <property type="molecule type" value="Genomic_DNA"/>
</dbReference>
<protein>
    <recommendedName>
        <fullName evidence="7">Small-conductance mechanosensitive channel</fullName>
    </recommendedName>
</protein>
<gene>
    <name evidence="12" type="ORF">GCM10007913_08760</name>
</gene>
<reference evidence="12" key="1">
    <citation type="journal article" date="2014" name="Int. J. Syst. Evol. Microbiol.">
        <title>Complete genome of a new Firmicutes species belonging to the dominant human colonic microbiota ('Ruminococcus bicirculans') reveals two chromosomes and a selective capacity to utilize plant glucans.</title>
        <authorList>
            <consortium name="NISC Comparative Sequencing Program"/>
            <person name="Wegmann U."/>
            <person name="Louis P."/>
            <person name="Goesmann A."/>
            <person name="Henrissat B."/>
            <person name="Duncan S.H."/>
            <person name="Flint H.J."/>
        </authorList>
    </citation>
    <scope>NUCLEOTIDE SEQUENCE</scope>
    <source>
        <strain evidence="12">NBRC 103855</strain>
    </source>
</reference>
<dbReference type="Proteomes" id="UP001161406">
    <property type="component" value="Unassembled WGS sequence"/>
</dbReference>
<comment type="similarity">
    <text evidence="2 7">Belongs to the MscS (TC 1.A.23) family.</text>
</comment>
<keyword evidence="7" id="KW-0997">Cell inner membrane</keyword>
<dbReference type="Pfam" id="PF00924">
    <property type="entry name" value="MS_channel_2nd"/>
    <property type="match status" value="1"/>
</dbReference>
<dbReference type="InterPro" id="IPR045275">
    <property type="entry name" value="MscS_archaea/bacteria_type"/>
</dbReference>
<evidence type="ECO:0000313" key="13">
    <source>
        <dbReference type="Proteomes" id="UP001161406"/>
    </source>
</evidence>
<accession>A0ABQ5U9Z4</accession>
<feature type="domain" description="Mechanosensitive ion channel transmembrane helices 2/3" evidence="11">
    <location>
        <begin position="78"/>
        <end position="118"/>
    </location>
</feature>
<keyword evidence="3" id="KW-1003">Cell membrane</keyword>
<name>A0ABQ5U9Z4_9HYPH</name>
<feature type="region of interest" description="Disordered" evidence="8">
    <location>
        <begin position="277"/>
        <end position="298"/>
    </location>
</feature>
<keyword evidence="7" id="KW-0407">Ion channel</keyword>
<dbReference type="Pfam" id="PF21082">
    <property type="entry name" value="MS_channel_3rd"/>
    <property type="match status" value="1"/>
</dbReference>
<evidence type="ECO:0000259" key="10">
    <source>
        <dbReference type="Pfam" id="PF21082"/>
    </source>
</evidence>
<dbReference type="SUPFAM" id="SSF82689">
    <property type="entry name" value="Mechanosensitive channel protein MscS (YggB), C-terminal domain"/>
    <property type="match status" value="1"/>
</dbReference>
<reference evidence="12" key="2">
    <citation type="submission" date="2023-01" db="EMBL/GenBank/DDBJ databases">
        <title>Draft genome sequence of Devosia yakushimensis strain NBRC 103855.</title>
        <authorList>
            <person name="Sun Q."/>
            <person name="Mori K."/>
        </authorList>
    </citation>
    <scope>NUCLEOTIDE SEQUENCE</scope>
    <source>
        <strain evidence="12">NBRC 103855</strain>
    </source>
</reference>
<dbReference type="Pfam" id="PF21088">
    <property type="entry name" value="MS_channel_1st"/>
    <property type="match status" value="1"/>
</dbReference>
<sequence>MWKEWRTNRLRDRQTMTFYDFLLIPINWLGANAVTLLAIAAVLVAGWYLSRLAANAIKTYLPLAYGVDKNFAPLLSQVARYGILIFAVVTALNLLGVANSSIIAVLGAAGLAVALALQGTLANIAAGIMLIVLRPIAIGEFIQGDGVAGVVVEIGLFGTRLRSSSGLYIFTPNQKLWSSAITNHSREPNRRIDVNVSVPDSVDIGHSRRLLLRIAGAEKRVLVNPTPLVHVESFSGTSVNMQLRAWVATQDYLPTLYALTEEAKLALNRELIRKEGDTGGITVAPDPANPSPETQSGS</sequence>
<dbReference type="SUPFAM" id="SSF50182">
    <property type="entry name" value="Sm-like ribonucleoproteins"/>
    <property type="match status" value="1"/>
</dbReference>
<dbReference type="InterPro" id="IPR023408">
    <property type="entry name" value="MscS_beta-dom_sf"/>
</dbReference>
<keyword evidence="4 7" id="KW-0812">Transmembrane</keyword>
<feature type="domain" description="Mechanosensitive ion channel MscS" evidence="9">
    <location>
        <begin position="120"/>
        <end position="186"/>
    </location>
</feature>
<dbReference type="SUPFAM" id="SSF82861">
    <property type="entry name" value="Mechanosensitive channel protein MscS (YggB), transmembrane region"/>
    <property type="match status" value="1"/>
</dbReference>
<keyword evidence="6 7" id="KW-0472">Membrane</keyword>
<dbReference type="InterPro" id="IPR011066">
    <property type="entry name" value="MscS_channel_C_sf"/>
</dbReference>
<evidence type="ECO:0000256" key="4">
    <source>
        <dbReference type="ARBA" id="ARBA00022692"/>
    </source>
</evidence>
<dbReference type="InterPro" id="IPR010920">
    <property type="entry name" value="LSM_dom_sf"/>
</dbReference>
<evidence type="ECO:0000259" key="9">
    <source>
        <dbReference type="Pfam" id="PF00924"/>
    </source>
</evidence>
<feature type="transmembrane region" description="Helical" evidence="7">
    <location>
        <begin position="102"/>
        <end position="133"/>
    </location>
</feature>
<evidence type="ECO:0000256" key="3">
    <source>
        <dbReference type="ARBA" id="ARBA00022475"/>
    </source>
</evidence>
<dbReference type="PANTHER" id="PTHR30221:SF8">
    <property type="entry name" value="SMALL-CONDUCTANCE MECHANOSENSITIVE CHANNEL"/>
    <property type="match status" value="1"/>
</dbReference>
<feature type="domain" description="Mechanosensitive ion channel MscS C-terminal" evidence="10">
    <location>
        <begin position="193"/>
        <end position="272"/>
    </location>
</feature>
<evidence type="ECO:0000256" key="5">
    <source>
        <dbReference type="ARBA" id="ARBA00022989"/>
    </source>
</evidence>
<feature type="transmembrane region" description="Helical" evidence="7">
    <location>
        <begin position="78"/>
        <end position="95"/>
    </location>
</feature>
<feature type="transmembrane region" description="Helical" evidence="7">
    <location>
        <begin position="21"/>
        <end position="49"/>
    </location>
</feature>
<evidence type="ECO:0000256" key="6">
    <source>
        <dbReference type="ARBA" id="ARBA00023136"/>
    </source>
</evidence>
<proteinExistence type="inferred from homology"/>
<dbReference type="InterPro" id="IPR049278">
    <property type="entry name" value="MS_channel_C"/>
</dbReference>
<dbReference type="Gene3D" id="2.30.30.60">
    <property type="match status" value="1"/>
</dbReference>
<dbReference type="InterPro" id="IPR011014">
    <property type="entry name" value="MscS_channel_TM-2"/>
</dbReference>
<dbReference type="InterPro" id="IPR049142">
    <property type="entry name" value="MS_channel_1st"/>
</dbReference>
<comment type="function">
    <text evidence="7">Mechanosensitive channel that participates in the regulation of osmotic pressure changes within the cell, opening in response to stretch forces in the membrane lipid bilayer, without the need for other proteins. Contributes to normal resistance to hypoosmotic shock. Forms an ion channel of 1.0 nanosiemens conductance with a slight preference for anions.</text>
</comment>
<dbReference type="Gene3D" id="1.10.287.1260">
    <property type="match status" value="1"/>
</dbReference>
<evidence type="ECO:0000256" key="8">
    <source>
        <dbReference type="SAM" id="MobiDB-lite"/>
    </source>
</evidence>
<keyword evidence="7" id="KW-0406">Ion transport</keyword>
<keyword evidence="13" id="KW-1185">Reference proteome</keyword>
<evidence type="ECO:0000256" key="1">
    <source>
        <dbReference type="ARBA" id="ARBA00004651"/>
    </source>
</evidence>